<dbReference type="GO" id="GO:0050839">
    <property type="term" value="F:cell adhesion molecule binding"/>
    <property type="evidence" value="ECO:0007669"/>
    <property type="project" value="TreeGrafter"/>
</dbReference>
<proteinExistence type="predicted"/>
<dbReference type="InterPro" id="IPR000782">
    <property type="entry name" value="FAS1_domain"/>
</dbReference>
<dbReference type="SMART" id="SM00554">
    <property type="entry name" value="FAS1"/>
    <property type="match status" value="2"/>
</dbReference>
<dbReference type="GO" id="GO:0031012">
    <property type="term" value="C:extracellular matrix"/>
    <property type="evidence" value="ECO:0007669"/>
    <property type="project" value="TreeGrafter"/>
</dbReference>
<name>A0AAJ7WHD7_9ACAR</name>
<dbReference type="PROSITE" id="PS50213">
    <property type="entry name" value="FAS1"/>
    <property type="match status" value="2"/>
</dbReference>
<keyword evidence="3" id="KW-1185">Reference proteome</keyword>
<dbReference type="Pfam" id="PF02469">
    <property type="entry name" value="Fasciclin"/>
    <property type="match status" value="2"/>
</dbReference>
<dbReference type="PANTHER" id="PTHR10900:SF124">
    <property type="entry name" value="FI05614P"/>
    <property type="match status" value="1"/>
</dbReference>
<accession>A0AAJ7WHD7</accession>
<dbReference type="RefSeq" id="XP_028967184.1">
    <property type="nucleotide sequence ID" value="XM_029111351.1"/>
</dbReference>
<dbReference type="InterPro" id="IPR036378">
    <property type="entry name" value="FAS1_dom_sf"/>
</dbReference>
<dbReference type="InterPro" id="IPR050904">
    <property type="entry name" value="Adhesion/Biosynth-related"/>
</dbReference>
<dbReference type="Gene3D" id="2.30.180.10">
    <property type="entry name" value="FAS1 domain"/>
    <property type="match status" value="2"/>
</dbReference>
<dbReference type="GO" id="GO:0005615">
    <property type="term" value="C:extracellular space"/>
    <property type="evidence" value="ECO:0007669"/>
    <property type="project" value="TreeGrafter"/>
</dbReference>
<feature type="compositionally biased region" description="Low complexity" evidence="1">
    <location>
        <begin position="131"/>
        <end position="143"/>
    </location>
</feature>
<reference evidence="4" key="1">
    <citation type="submission" date="2025-08" db="UniProtKB">
        <authorList>
            <consortium name="RefSeq"/>
        </authorList>
    </citation>
    <scope>IDENTIFICATION</scope>
</reference>
<evidence type="ECO:0000256" key="1">
    <source>
        <dbReference type="SAM" id="MobiDB-lite"/>
    </source>
</evidence>
<evidence type="ECO:0000259" key="2">
    <source>
        <dbReference type="PROSITE" id="PS50213"/>
    </source>
</evidence>
<organism evidence="3 4">
    <name type="scientific">Galendromus occidentalis</name>
    <name type="common">western predatory mite</name>
    <dbReference type="NCBI Taxonomy" id="34638"/>
    <lineage>
        <taxon>Eukaryota</taxon>
        <taxon>Metazoa</taxon>
        <taxon>Ecdysozoa</taxon>
        <taxon>Arthropoda</taxon>
        <taxon>Chelicerata</taxon>
        <taxon>Arachnida</taxon>
        <taxon>Acari</taxon>
        <taxon>Parasitiformes</taxon>
        <taxon>Mesostigmata</taxon>
        <taxon>Gamasina</taxon>
        <taxon>Phytoseioidea</taxon>
        <taxon>Phytoseiidae</taxon>
        <taxon>Typhlodrominae</taxon>
        <taxon>Galendromus</taxon>
    </lineage>
</organism>
<dbReference type="KEGG" id="goe:114828209"/>
<dbReference type="GO" id="GO:0030198">
    <property type="term" value="P:extracellular matrix organization"/>
    <property type="evidence" value="ECO:0007669"/>
    <property type="project" value="TreeGrafter"/>
</dbReference>
<dbReference type="AlphaFoldDB" id="A0AAJ7WHD7"/>
<feature type="domain" description="FAS1" evidence="2">
    <location>
        <begin position="276"/>
        <end position="405"/>
    </location>
</feature>
<dbReference type="GO" id="GO:0007155">
    <property type="term" value="P:cell adhesion"/>
    <property type="evidence" value="ECO:0007669"/>
    <property type="project" value="TreeGrafter"/>
</dbReference>
<dbReference type="GeneID" id="114828209"/>
<feature type="region of interest" description="Disordered" evidence="1">
    <location>
        <begin position="129"/>
        <end position="148"/>
    </location>
</feature>
<feature type="domain" description="FAS1" evidence="2">
    <location>
        <begin position="410"/>
        <end position="556"/>
    </location>
</feature>
<dbReference type="Proteomes" id="UP000694867">
    <property type="component" value="Unplaced"/>
</dbReference>
<evidence type="ECO:0000313" key="4">
    <source>
        <dbReference type="RefSeq" id="XP_028967184.1"/>
    </source>
</evidence>
<sequence>MPALREMQALVIFLCYFSAFTALAFLDLEVNASHQATISNNHAPPPNDLGNESTLDKGAKQMLAASAAALPVVPVVMSPNGNSPPKKARDCTSSLCTFGETVLNTAKRFVYVPFLRRFAWVLHNIRPSQGATTTTEAPPSASRPTRRPDSILIPELEGNIDITGPDVHFPFHQLEITPPPSTTTTKRPPPHIAAYPPFAAVPTTSTTQARPMVTYKPPVPTRSPTKRESCVVEPPFCPSCLSKLSPSEPWFPYPPPLFIPNACSRCGTLQVILNRIPDDITIFSDILKLASFGEIIDFNELLSEFQGQITVLAPTDAAFAYLPISIDDLKQRLVRNPKDLRRFILYHLLPGFVTSRDFKLESWIATCLFEKSIYVNADRELNGARIVGRDISYKYGSIHTLGKVLYPVAADSVQVFLDSNPFLSEFASWYRKYARLPKKDMVTVFAPTNAAFERIAPSIRKNLAKNEVLKARTVFKHVVSGLWFSSSMPTSGTVLTPMDGVSVTCMTVKFEYDDSSKNKFNPSQSADKILTFGSSRVIASDLFAMNGVVHIVDKVNTDQLELCGFS</sequence>
<evidence type="ECO:0000313" key="3">
    <source>
        <dbReference type="Proteomes" id="UP000694867"/>
    </source>
</evidence>
<dbReference type="SUPFAM" id="SSF82153">
    <property type="entry name" value="FAS1 domain"/>
    <property type="match status" value="2"/>
</dbReference>
<dbReference type="PANTHER" id="PTHR10900">
    <property type="entry name" value="PERIOSTIN-RELATED"/>
    <property type="match status" value="1"/>
</dbReference>
<protein>
    <submittedName>
        <fullName evidence="4">Uncharacterized protein LOC114828209</fullName>
    </submittedName>
</protein>
<gene>
    <name evidence="4" type="primary">LOC114828209</name>
</gene>